<dbReference type="InterPro" id="IPR036875">
    <property type="entry name" value="Znf_CCHC_sf"/>
</dbReference>
<protein>
    <recommendedName>
        <fullName evidence="3">CCHC-type domain-containing protein</fullName>
    </recommendedName>
</protein>
<dbReference type="Pfam" id="PF00098">
    <property type="entry name" value="zf-CCHC"/>
    <property type="match status" value="1"/>
</dbReference>
<dbReference type="Proteomes" id="UP000007752">
    <property type="component" value="Chromosome 5"/>
</dbReference>
<keyword evidence="1" id="KW-0863">Zinc-finger</keyword>
<sequence length="309" mass="34183">MEDSRVVKKVLRVVPKRLKQVAVAIEMLADMDVMSVEELVGRLQVAEDADAEDHVEAHSEQLLLTEEQWEARRRQRRDKDRVREGGAKDDGRNSDNDDGGSSVSSEVNRRPRRPGGKCYNCGVRGHLSRDCRKPRKEEALLASADDEPTLLAIPEDSRRKEYQDAVAKAQAEEETRASQRTRQAEEDTTTVKAGGKKTPSDEAAASEAQASLENLLSRAKGFGTDFSWEKLSTQLAGVATQDSDEVEPKAQIATVRGQAKAKKLAPQRAVVKPAAQKTRPTPKQPESKPDVRPVFGGLFKQETIFVDED</sequence>
<dbReference type="PANTHER" id="PTHR47711:SF2">
    <property type="entry name" value="PROTEIN PLASTID TRANSCRIPTIONALLY ACTIVE 16, CHLOROPLASTIC"/>
    <property type="match status" value="1"/>
</dbReference>
<dbReference type="Gene3D" id="4.10.60.10">
    <property type="entry name" value="Zinc finger, CCHC-type"/>
    <property type="match status" value="1"/>
</dbReference>
<dbReference type="EMBL" id="CM000142">
    <property type="protein sequence ID" value="EEE63110.1"/>
    <property type="molecule type" value="Genomic_DNA"/>
</dbReference>
<name>B9FK28_ORYSJ</name>
<proteinExistence type="predicted"/>
<keyword evidence="1" id="KW-0862">Zinc</keyword>
<evidence type="ECO:0000313" key="4">
    <source>
        <dbReference type="EMBL" id="EEE63110.1"/>
    </source>
</evidence>
<reference evidence="4" key="2">
    <citation type="submission" date="2008-12" db="EMBL/GenBank/DDBJ databases">
        <title>Improved gene annotation of the rice (Oryza sativa) genomes.</title>
        <authorList>
            <person name="Wang J."/>
            <person name="Li R."/>
            <person name="Fan W."/>
            <person name="Huang Q."/>
            <person name="Zhang J."/>
            <person name="Zhou Y."/>
            <person name="Hu Y."/>
            <person name="Zi S."/>
            <person name="Li J."/>
            <person name="Ni P."/>
            <person name="Zheng H."/>
            <person name="Zhang Y."/>
            <person name="Zhao M."/>
            <person name="Hao Q."/>
            <person name="McDermott J."/>
            <person name="Samudrala R."/>
            <person name="Kristiansen K."/>
            <person name="Wong G.K.-S."/>
        </authorList>
    </citation>
    <scope>NUCLEOTIDE SEQUENCE</scope>
</reference>
<evidence type="ECO:0000256" key="2">
    <source>
        <dbReference type="SAM" id="MobiDB-lite"/>
    </source>
</evidence>
<dbReference type="AlphaFoldDB" id="B9FK28"/>
<feature type="compositionally biased region" description="Basic and acidic residues" evidence="2">
    <location>
        <begin position="127"/>
        <end position="139"/>
    </location>
</feature>
<dbReference type="PROSITE" id="PS50158">
    <property type="entry name" value="ZF_CCHC"/>
    <property type="match status" value="1"/>
</dbReference>
<dbReference type="SMART" id="SM00343">
    <property type="entry name" value="ZnF_C2HC"/>
    <property type="match status" value="1"/>
</dbReference>
<feature type="region of interest" description="Disordered" evidence="2">
    <location>
        <begin position="257"/>
        <end position="294"/>
    </location>
</feature>
<evidence type="ECO:0000259" key="3">
    <source>
        <dbReference type="PROSITE" id="PS50158"/>
    </source>
</evidence>
<organism evidence="4">
    <name type="scientific">Oryza sativa subsp. japonica</name>
    <name type="common">Rice</name>
    <dbReference type="NCBI Taxonomy" id="39947"/>
    <lineage>
        <taxon>Eukaryota</taxon>
        <taxon>Viridiplantae</taxon>
        <taxon>Streptophyta</taxon>
        <taxon>Embryophyta</taxon>
        <taxon>Tracheophyta</taxon>
        <taxon>Spermatophyta</taxon>
        <taxon>Magnoliopsida</taxon>
        <taxon>Liliopsida</taxon>
        <taxon>Poales</taxon>
        <taxon>Poaceae</taxon>
        <taxon>BOP clade</taxon>
        <taxon>Oryzoideae</taxon>
        <taxon>Oryzeae</taxon>
        <taxon>Oryzinae</taxon>
        <taxon>Oryza</taxon>
        <taxon>Oryza sativa</taxon>
    </lineage>
</organism>
<reference evidence="4" key="1">
    <citation type="journal article" date="2005" name="PLoS Biol.">
        <title>The genomes of Oryza sativa: a history of duplications.</title>
        <authorList>
            <person name="Yu J."/>
            <person name="Wang J."/>
            <person name="Lin W."/>
            <person name="Li S."/>
            <person name="Li H."/>
            <person name="Zhou J."/>
            <person name="Ni P."/>
            <person name="Dong W."/>
            <person name="Hu S."/>
            <person name="Zeng C."/>
            <person name="Zhang J."/>
            <person name="Zhang Y."/>
            <person name="Li R."/>
            <person name="Xu Z."/>
            <person name="Li S."/>
            <person name="Li X."/>
            <person name="Zheng H."/>
            <person name="Cong L."/>
            <person name="Lin L."/>
            <person name="Yin J."/>
            <person name="Geng J."/>
            <person name="Li G."/>
            <person name="Shi J."/>
            <person name="Liu J."/>
            <person name="Lv H."/>
            <person name="Li J."/>
            <person name="Wang J."/>
            <person name="Deng Y."/>
            <person name="Ran L."/>
            <person name="Shi X."/>
            <person name="Wang X."/>
            <person name="Wu Q."/>
            <person name="Li C."/>
            <person name="Ren X."/>
            <person name="Wang J."/>
            <person name="Wang X."/>
            <person name="Li D."/>
            <person name="Liu D."/>
            <person name="Zhang X."/>
            <person name="Ji Z."/>
            <person name="Zhao W."/>
            <person name="Sun Y."/>
            <person name="Zhang Z."/>
            <person name="Bao J."/>
            <person name="Han Y."/>
            <person name="Dong L."/>
            <person name="Ji J."/>
            <person name="Chen P."/>
            <person name="Wu S."/>
            <person name="Liu J."/>
            <person name="Xiao Y."/>
            <person name="Bu D."/>
            <person name="Tan J."/>
            <person name="Yang L."/>
            <person name="Ye C."/>
            <person name="Zhang J."/>
            <person name="Xu J."/>
            <person name="Zhou Y."/>
            <person name="Yu Y."/>
            <person name="Zhang B."/>
            <person name="Zhuang S."/>
            <person name="Wei H."/>
            <person name="Liu B."/>
            <person name="Lei M."/>
            <person name="Yu H."/>
            <person name="Li Y."/>
            <person name="Xu H."/>
            <person name="Wei S."/>
            <person name="He X."/>
            <person name="Fang L."/>
            <person name="Zhang Z."/>
            <person name="Zhang Y."/>
            <person name="Huang X."/>
            <person name="Su Z."/>
            <person name="Tong W."/>
            <person name="Li J."/>
            <person name="Tong Z."/>
            <person name="Li S."/>
            <person name="Ye J."/>
            <person name="Wang L."/>
            <person name="Fang L."/>
            <person name="Lei T."/>
            <person name="Chen C."/>
            <person name="Chen H."/>
            <person name="Xu Z."/>
            <person name="Li H."/>
            <person name="Huang H."/>
            <person name="Zhang F."/>
            <person name="Xu H."/>
            <person name="Li N."/>
            <person name="Zhao C."/>
            <person name="Li S."/>
            <person name="Dong L."/>
            <person name="Huang Y."/>
            <person name="Li L."/>
            <person name="Xi Y."/>
            <person name="Qi Q."/>
            <person name="Li W."/>
            <person name="Zhang B."/>
            <person name="Hu W."/>
            <person name="Zhang Y."/>
            <person name="Tian X."/>
            <person name="Jiao Y."/>
            <person name="Liang X."/>
            <person name="Jin J."/>
            <person name="Gao L."/>
            <person name="Zheng W."/>
            <person name="Hao B."/>
            <person name="Liu S."/>
            <person name="Wang W."/>
            <person name="Yuan L."/>
            <person name="Cao M."/>
            <person name="McDermott J."/>
            <person name="Samudrala R."/>
            <person name="Wang J."/>
            <person name="Wong G.K."/>
            <person name="Yang H."/>
        </authorList>
    </citation>
    <scope>NUCLEOTIDE SEQUENCE [LARGE SCALE GENOMIC DNA]</scope>
</reference>
<dbReference type="GO" id="GO:0003676">
    <property type="term" value="F:nucleic acid binding"/>
    <property type="evidence" value="ECO:0007669"/>
    <property type="project" value="InterPro"/>
</dbReference>
<gene>
    <name evidence="4" type="ORF">OsJ_17918</name>
</gene>
<feature type="compositionally biased region" description="Basic and acidic residues" evidence="2">
    <location>
        <begin position="170"/>
        <end position="185"/>
    </location>
</feature>
<accession>B9FK28</accession>
<feature type="region of interest" description="Disordered" evidence="2">
    <location>
        <begin position="51"/>
        <end position="209"/>
    </location>
</feature>
<feature type="compositionally biased region" description="Basic and acidic residues" evidence="2">
    <location>
        <begin position="69"/>
        <end position="95"/>
    </location>
</feature>
<dbReference type="SUPFAM" id="SSF57756">
    <property type="entry name" value="Retrovirus zinc finger-like domains"/>
    <property type="match status" value="1"/>
</dbReference>
<feature type="domain" description="CCHC-type" evidence="3">
    <location>
        <begin position="117"/>
        <end position="133"/>
    </location>
</feature>
<keyword evidence="1" id="KW-0479">Metal-binding</keyword>
<dbReference type="GO" id="GO:0008270">
    <property type="term" value="F:zinc ion binding"/>
    <property type="evidence" value="ECO:0007669"/>
    <property type="project" value="UniProtKB-KW"/>
</dbReference>
<evidence type="ECO:0000256" key="1">
    <source>
        <dbReference type="PROSITE-ProRule" id="PRU00047"/>
    </source>
</evidence>
<dbReference type="PANTHER" id="PTHR47711">
    <property type="entry name" value="PROTEIN PLASTID TRANSCRIPTIONALLY ACTIVE 16, CHLOROPLASTIC"/>
    <property type="match status" value="1"/>
</dbReference>
<dbReference type="InterPro" id="IPR001878">
    <property type="entry name" value="Znf_CCHC"/>
</dbReference>